<proteinExistence type="predicted"/>
<accession>A0A238K5R0</accession>
<keyword evidence="1" id="KW-0812">Transmembrane</keyword>
<evidence type="ECO:0000256" key="1">
    <source>
        <dbReference type="SAM" id="Phobius"/>
    </source>
</evidence>
<evidence type="ECO:0008006" key="4">
    <source>
        <dbReference type="Google" id="ProtNLM"/>
    </source>
</evidence>
<feature type="transmembrane region" description="Helical" evidence="1">
    <location>
        <begin position="57"/>
        <end position="83"/>
    </location>
</feature>
<keyword evidence="1" id="KW-0472">Membrane</keyword>
<dbReference type="EMBL" id="FXYD01000002">
    <property type="protein sequence ID" value="SMX37276.1"/>
    <property type="molecule type" value="Genomic_DNA"/>
</dbReference>
<name>A0A238K5R0_9RHOB</name>
<protein>
    <recommendedName>
        <fullName evidence="4">Dihydroorotate dehydrogenase</fullName>
    </recommendedName>
</protein>
<keyword evidence="3" id="KW-1185">Reference proteome</keyword>
<dbReference type="Proteomes" id="UP000203464">
    <property type="component" value="Unassembled WGS sequence"/>
</dbReference>
<evidence type="ECO:0000313" key="3">
    <source>
        <dbReference type="Proteomes" id="UP000203464"/>
    </source>
</evidence>
<keyword evidence="1" id="KW-1133">Transmembrane helix</keyword>
<evidence type="ECO:0000313" key="2">
    <source>
        <dbReference type="EMBL" id="SMX37276.1"/>
    </source>
</evidence>
<organism evidence="2 3">
    <name type="scientific">Octadecabacter ascidiaceicola</name>
    <dbReference type="NCBI Taxonomy" id="1655543"/>
    <lineage>
        <taxon>Bacteria</taxon>
        <taxon>Pseudomonadati</taxon>
        <taxon>Pseudomonadota</taxon>
        <taxon>Alphaproteobacteria</taxon>
        <taxon>Rhodobacterales</taxon>
        <taxon>Roseobacteraceae</taxon>
        <taxon>Octadecabacter</taxon>
    </lineage>
</organism>
<reference evidence="3" key="1">
    <citation type="submission" date="2017-05" db="EMBL/GenBank/DDBJ databases">
        <authorList>
            <person name="Rodrigo-Torres L."/>
            <person name="Arahal R. D."/>
            <person name="Lucena T."/>
        </authorList>
    </citation>
    <scope>NUCLEOTIDE SEQUENCE [LARGE SCALE GENOMIC DNA]</scope>
    <source>
        <strain evidence="3">CECT 8868</strain>
    </source>
</reference>
<gene>
    <name evidence="2" type="ORF">OCA8868_01365</name>
</gene>
<dbReference type="AlphaFoldDB" id="A0A238K5R0"/>
<sequence length="116" mass="12102">MKMTTDDKMLEAAFAQARTPDVMPSEDALNRIMMDADSVLAAPTPVKRRPKQGIGVMILEAIGGWTAFGGLATATVAGLWIGISPPAALTDLSAGLWGATIEVPLLESDMFAGLEG</sequence>